<proteinExistence type="inferred from homology"/>
<evidence type="ECO:0000256" key="3">
    <source>
        <dbReference type="SAM" id="MobiDB-lite"/>
    </source>
</evidence>
<dbReference type="Gene3D" id="3.40.50.1000">
    <property type="entry name" value="HAD superfamily/HAD-like"/>
    <property type="match status" value="1"/>
</dbReference>
<dbReference type="Pfam" id="PF00982">
    <property type="entry name" value="Glyco_transf_20"/>
    <property type="match status" value="1"/>
</dbReference>
<dbReference type="CDD" id="cd01627">
    <property type="entry name" value="HAD_TPP"/>
    <property type="match status" value="1"/>
</dbReference>
<comment type="similarity">
    <text evidence="1">In the N-terminal section; belongs to the glycosyltransferase 20 family.</text>
</comment>
<dbReference type="Pfam" id="PF02358">
    <property type="entry name" value="Trehalose_PPase"/>
    <property type="match status" value="1"/>
</dbReference>
<dbReference type="SUPFAM" id="SSF56784">
    <property type="entry name" value="HAD-like"/>
    <property type="match status" value="1"/>
</dbReference>
<evidence type="ECO:0000313" key="4">
    <source>
        <dbReference type="EMBL" id="KAG7094968.1"/>
    </source>
</evidence>
<dbReference type="InterPro" id="IPR036412">
    <property type="entry name" value="HAD-like_sf"/>
</dbReference>
<accession>A0A9P7UUX5</accession>
<dbReference type="OrthoDB" id="755951at2759"/>
<keyword evidence="5" id="KW-1185">Reference proteome</keyword>
<dbReference type="PANTHER" id="PTHR10788:SF123">
    <property type="entry name" value="TREHALOSE-PHOSPHATASE"/>
    <property type="match status" value="1"/>
</dbReference>
<dbReference type="KEGG" id="more:E1B28_005768"/>
<dbReference type="FunFam" id="3.30.70.1020:FF:000002">
    <property type="entry name" value="Trehalose-6-phosphate synthase 2"/>
    <property type="match status" value="1"/>
</dbReference>
<dbReference type="Proteomes" id="UP001049176">
    <property type="component" value="Chromosome 3"/>
</dbReference>
<evidence type="ECO:0000256" key="2">
    <source>
        <dbReference type="ARBA" id="ARBA00006330"/>
    </source>
</evidence>
<organism evidence="4 5">
    <name type="scientific">Marasmius oreades</name>
    <name type="common">fairy-ring Marasmius</name>
    <dbReference type="NCBI Taxonomy" id="181124"/>
    <lineage>
        <taxon>Eukaryota</taxon>
        <taxon>Fungi</taxon>
        <taxon>Dikarya</taxon>
        <taxon>Basidiomycota</taxon>
        <taxon>Agaricomycotina</taxon>
        <taxon>Agaricomycetes</taxon>
        <taxon>Agaricomycetidae</taxon>
        <taxon>Agaricales</taxon>
        <taxon>Marasmiineae</taxon>
        <taxon>Marasmiaceae</taxon>
        <taxon>Marasmius</taxon>
    </lineage>
</organism>
<dbReference type="FunFam" id="3.40.50.2000:FF:000036">
    <property type="entry name" value="Alpha,alpha-trehalose-phosphate synthase subunit Tps2"/>
    <property type="match status" value="1"/>
</dbReference>
<evidence type="ECO:0000313" key="5">
    <source>
        <dbReference type="Proteomes" id="UP001049176"/>
    </source>
</evidence>
<dbReference type="InterPro" id="IPR023214">
    <property type="entry name" value="HAD_sf"/>
</dbReference>
<dbReference type="EMBL" id="CM032183">
    <property type="protein sequence ID" value="KAG7094968.1"/>
    <property type="molecule type" value="Genomic_DNA"/>
</dbReference>
<dbReference type="InterPro" id="IPR001830">
    <property type="entry name" value="Glyco_trans_20"/>
</dbReference>
<dbReference type="RefSeq" id="XP_043011438.1">
    <property type="nucleotide sequence ID" value="XM_043150351.1"/>
</dbReference>
<dbReference type="GO" id="GO:0004805">
    <property type="term" value="F:trehalose-phosphatase activity"/>
    <property type="evidence" value="ECO:0007669"/>
    <property type="project" value="TreeGrafter"/>
</dbReference>
<dbReference type="GeneID" id="66074844"/>
<dbReference type="GO" id="GO:0003825">
    <property type="term" value="F:alpha,alpha-trehalose-phosphate synthase (UDP-forming) activity"/>
    <property type="evidence" value="ECO:0007669"/>
    <property type="project" value="TreeGrafter"/>
</dbReference>
<name>A0A9P7UUX5_9AGAR</name>
<comment type="similarity">
    <text evidence="2">In the C-terminal section; belongs to the trehalose phosphatase family.</text>
</comment>
<dbReference type="PANTHER" id="PTHR10788">
    <property type="entry name" value="TREHALOSE-6-PHOSPHATE SYNTHASE"/>
    <property type="match status" value="1"/>
</dbReference>
<dbReference type="AlphaFoldDB" id="A0A9P7UUX5"/>
<gene>
    <name evidence="4" type="ORF">E1B28_005768</name>
</gene>
<dbReference type="GO" id="GO:0005829">
    <property type="term" value="C:cytosol"/>
    <property type="evidence" value="ECO:0007669"/>
    <property type="project" value="TreeGrafter"/>
</dbReference>
<dbReference type="InterPro" id="IPR006379">
    <property type="entry name" value="HAD-SF_hydro_IIB"/>
</dbReference>
<dbReference type="InterPro" id="IPR003337">
    <property type="entry name" value="Trehalose_PPase"/>
</dbReference>
<dbReference type="SUPFAM" id="SSF53756">
    <property type="entry name" value="UDP-Glycosyltransferase/glycogen phosphorylase"/>
    <property type="match status" value="1"/>
</dbReference>
<dbReference type="GO" id="GO:0005946">
    <property type="term" value="C:alpha,alpha-trehalose-phosphate synthase complex (UDP-forming)"/>
    <property type="evidence" value="ECO:0007669"/>
    <property type="project" value="TreeGrafter"/>
</dbReference>
<sequence>MDSFTEPYIRPAGVALNDIRDQVRALEEDHREKGIELSGRIIHICHSLPITATLNNKAGVISPPATPPSRTTDVPPSPSTEKVQEFPQSVEQPSIPSAWTLTPRYGHAAMISGIRSLSTTHEQLIVGWTGDIHSPTPGERVPEHIISDSDKAALDEALQTYQPKESDPDDDKKTLYVPVWMEHKVAHGHYDGYCKQILWPLFHYLLWQDVATEYASADSHYPFYEAANAAFARRVAEVYRPGDLIWVHDYHLLLVPKLVREVIPEAVLGLFVHTPFPSSEVFRCLPRRKEILDGMLGANLVCFQTYSYSRHFMSTCIRVCGYEANSRGIDVEGHVTAVAHCPVGIDAERVARDVLRPGIQPKLESLRTLYEGKKIIVGRDKLDVVKGVLQKLRAFERLLQDYPEWIGRVVMIQVTSPALTDSPKLERQVTEMVAHINGEYGSLDFIPCHHYHQTLKKDEFYALLSVADLAVITPLRDGMNTTSMEFVIAQQQTKKSPSVLSEFMGISKNMDQALQVNPWDLGDVAAAMNCGLLMSEDEKLSRHEKLLEVVTTQTSHSWATMLVKLLLTQINSQNTARQTPYIPKSLLQDKYKSAKKRLFLFDYDGTLAPIVKVPSMATPSEQTLLALKRLCGDKKNLVYIISGRDGEFLEQHLGHIDKLGFSAEHGGFIREPGQKKWTNFTEALDMSWMSEVHEVFRYYTERTTGSHIEVKKSSITWHYRSADPEWGQFQCRQCQDLLENNLAHKRPIEVLVGKKNLEVRPLAVNKGEIVKRISYLNPDAEFIFCAGDDKTDEDMFRALILFPGSNSGNAKAKLEAPLSVKLVDNVSGDPAPVELDVRPDAVFTTAVGHSSKRTLASWHVTTPQEVVDHMLEMIEFESGTVTPVSSELGGKSHL</sequence>
<dbReference type="Gene3D" id="3.40.50.2000">
    <property type="entry name" value="Glycogen Phosphorylase B"/>
    <property type="match status" value="2"/>
</dbReference>
<dbReference type="Gene3D" id="3.30.70.1020">
    <property type="entry name" value="Trehalose-6-phosphate phosphatase related protein, domain 2"/>
    <property type="match status" value="1"/>
</dbReference>
<dbReference type="GO" id="GO:0005992">
    <property type="term" value="P:trehalose biosynthetic process"/>
    <property type="evidence" value="ECO:0007669"/>
    <property type="project" value="InterPro"/>
</dbReference>
<dbReference type="NCBIfam" id="TIGR01484">
    <property type="entry name" value="HAD-SF-IIB"/>
    <property type="match status" value="1"/>
</dbReference>
<comment type="caution">
    <text evidence="4">The sequence shown here is derived from an EMBL/GenBank/DDBJ whole genome shotgun (WGS) entry which is preliminary data.</text>
</comment>
<evidence type="ECO:0000256" key="1">
    <source>
        <dbReference type="ARBA" id="ARBA00005409"/>
    </source>
</evidence>
<feature type="region of interest" description="Disordered" evidence="3">
    <location>
        <begin position="59"/>
        <end position="81"/>
    </location>
</feature>
<dbReference type="CDD" id="cd03788">
    <property type="entry name" value="GT20_TPS"/>
    <property type="match status" value="1"/>
</dbReference>
<dbReference type="NCBIfam" id="TIGR00685">
    <property type="entry name" value="T6PP"/>
    <property type="match status" value="1"/>
</dbReference>
<reference evidence="4" key="1">
    <citation type="journal article" date="2021" name="Genome Biol. Evol.">
        <title>The assembled and annotated genome of the fairy-ring fungus Marasmius oreades.</title>
        <authorList>
            <person name="Hiltunen M."/>
            <person name="Ament-Velasquez S.L."/>
            <person name="Johannesson H."/>
        </authorList>
    </citation>
    <scope>NUCLEOTIDE SEQUENCE</scope>
    <source>
        <strain evidence="4">03SP1</strain>
    </source>
</reference>
<protein>
    <submittedName>
        <fullName evidence="4">Uncharacterized protein</fullName>
    </submittedName>
</protein>